<protein>
    <recommendedName>
        <fullName evidence="3">Plastid lipid-associated protein/fibrillin conserved domain-containing protein</fullName>
    </recommendedName>
</protein>
<gene>
    <name evidence="1" type="ORF">CUN59_11350</name>
</gene>
<proteinExistence type="predicted"/>
<dbReference type="EMBL" id="PGEM01000077">
    <property type="protein sequence ID" value="PPJ63220.1"/>
    <property type="molecule type" value="Genomic_DNA"/>
</dbReference>
<evidence type="ECO:0000313" key="2">
    <source>
        <dbReference type="Proteomes" id="UP000239589"/>
    </source>
</evidence>
<dbReference type="PANTHER" id="PTHR35690">
    <property type="entry name" value="OS01G0363500 PROTEIN"/>
    <property type="match status" value="1"/>
</dbReference>
<accession>A0A2S6CUE7</accession>
<reference evidence="1 2" key="1">
    <citation type="submission" date="2018-02" db="EMBL/GenBank/DDBJ databases">
        <title>Discovery of a pederin family compound in a non-symbiotic bloom-forming cyanobacterium.</title>
        <authorList>
            <person name="Kust A."/>
            <person name="Mares J."/>
            <person name="Jokela J."/>
            <person name="Urajova P."/>
            <person name="Hajek J."/>
            <person name="Saurav K."/>
            <person name="Voracova K."/>
            <person name="Fewer D.P."/>
            <person name="Haapaniemi E."/>
            <person name="Permi P."/>
            <person name="Rehakova K."/>
            <person name="Sivonen K."/>
            <person name="Hrouzek P."/>
        </authorList>
    </citation>
    <scope>NUCLEOTIDE SEQUENCE [LARGE SCALE GENOMIC DNA]</scope>
    <source>
        <strain evidence="1 2">CHARLIE-1</strain>
    </source>
</reference>
<evidence type="ECO:0008006" key="3">
    <source>
        <dbReference type="Google" id="ProtNLM"/>
    </source>
</evidence>
<dbReference type="OrthoDB" id="463191at2"/>
<keyword evidence="2" id="KW-1185">Reference proteome</keyword>
<dbReference type="RefSeq" id="WP_104387940.1">
    <property type="nucleotide sequence ID" value="NZ_PGEM01000077.1"/>
</dbReference>
<dbReference type="PANTHER" id="PTHR35690:SF1">
    <property type="entry name" value="OS01G0363500 PROTEIN"/>
    <property type="match status" value="1"/>
</dbReference>
<sequence length="199" mass="22342">MTSDFINVLAQAANAYQEGTKLPEGEIVVNALLAAETHTKNEKINYNFSDLNGKWRLCFATGTKKVRKKGGIILKAGRYMPKFLNIYLAFSENLEKSHRGEISNQVQLGSILLKLTGLTKFLGKKNILAFDFLQMQLSFLNKIIFNKPMSSGKTSENSSEIFYEKPIAKLPFFVFFLITENMIAARGKGGGLALWFKEN</sequence>
<name>A0A2S6CUE7_9CYAN</name>
<organism evidence="1 2">
    <name type="scientific">Cuspidothrix issatschenkoi CHARLIE-1</name>
    <dbReference type="NCBI Taxonomy" id="2052836"/>
    <lineage>
        <taxon>Bacteria</taxon>
        <taxon>Bacillati</taxon>
        <taxon>Cyanobacteriota</taxon>
        <taxon>Cyanophyceae</taxon>
        <taxon>Nostocales</taxon>
        <taxon>Aphanizomenonaceae</taxon>
        <taxon>Cuspidothrix</taxon>
    </lineage>
</organism>
<comment type="caution">
    <text evidence="1">The sequence shown here is derived from an EMBL/GenBank/DDBJ whole genome shotgun (WGS) entry which is preliminary data.</text>
</comment>
<dbReference type="Proteomes" id="UP000239589">
    <property type="component" value="Unassembled WGS sequence"/>
</dbReference>
<evidence type="ECO:0000313" key="1">
    <source>
        <dbReference type="EMBL" id="PPJ63220.1"/>
    </source>
</evidence>
<dbReference type="AlphaFoldDB" id="A0A2S6CUE7"/>